<dbReference type="OrthoDB" id="5853956at2759"/>
<feature type="region of interest" description="Disordered" evidence="1">
    <location>
        <begin position="62"/>
        <end position="91"/>
    </location>
</feature>
<gene>
    <name evidence="2" type="ORF">GPUH_LOCUS19983</name>
</gene>
<dbReference type="WBParaSite" id="GPUH_0002000801-mRNA-1">
    <property type="protein sequence ID" value="GPUH_0002000801-mRNA-1"/>
    <property type="gene ID" value="GPUH_0002000801"/>
</dbReference>
<evidence type="ECO:0000313" key="4">
    <source>
        <dbReference type="WBParaSite" id="GPUH_0002000801-mRNA-1"/>
    </source>
</evidence>
<evidence type="ECO:0000313" key="2">
    <source>
        <dbReference type="EMBL" id="VDN35035.1"/>
    </source>
</evidence>
<reference evidence="2 3" key="2">
    <citation type="submission" date="2018-11" db="EMBL/GenBank/DDBJ databases">
        <authorList>
            <consortium name="Pathogen Informatics"/>
        </authorList>
    </citation>
    <scope>NUCLEOTIDE SEQUENCE [LARGE SCALE GENOMIC DNA]</scope>
</reference>
<dbReference type="AlphaFoldDB" id="A0A183EG92"/>
<organism evidence="4">
    <name type="scientific">Gongylonema pulchrum</name>
    <dbReference type="NCBI Taxonomy" id="637853"/>
    <lineage>
        <taxon>Eukaryota</taxon>
        <taxon>Metazoa</taxon>
        <taxon>Ecdysozoa</taxon>
        <taxon>Nematoda</taxon>
        <taxon>Chromadorea</taxon>
        <taxon>Rhabditida</taxon>
        <taxon>Spirurina</taxon>
        <taxon>Spiruromorpha</taxon>
        <taxon>Spiruroidea</taxon>
        <taxon>Gongylonematidae</taxon>
        <taxon>Gongylonema</taxon>
    </lineage>
</organism>
<protein>
    <submittedName>
        <fullName evidence="4">PDZ domain-containing protein</fullName>
    </submittedName>
</protein>
<accession>A0A183EG92</accession>
<evidence type="ECO:0000256" key="1">
    <source>
        <dbReference type="SAM" id="MobiDB-lite"/>
    </source>
</evidence>
<feature type="compositionally biased region" description="Polar residues" evidence="1">
    <location>
        <begin position="78"/>
        <end position="91"/>
    </location>
</feature>
<reference evidence="4" key="1">
    <citation type="submission" date="2016-06" db="UniProtKB">
        <authorList>
            <consortium name="WormBaseParasite"/>
        </authorList>
    </citation>
    <scope>IDENTIFICATION</scope>
</reference>
<evidence type="ECO:0000313" key="3">
    <source>
        <dbReference type="Proteomes" id="UP000271098"/>
    </source>
</evidence>
<keyword evidence="3" id="KW-1185">Reference proteome</keyword>
<dbReference type="Proteomes" id="UP000271098">
    <property type="component" value="Unassembled WGS sequence"/>
</dbReference>
<dbReference type="EMBL" id="UYRT01089535">
    <property type="protein sequence ID" value="VDN35035.1"/>
    <property type="molecule type" value="Genomic_DNA"/>
</dbReference>
<proteinExistence type="predicted"/>
<sequence>MKLAIYQVVNKESPAGGKQEQSVVEDETPSHVVEHVVKTVVKRRRALLGIFTILEKQHEVKDVGTSTRKKRVEKSVSSRDQPTLRTNSSSEVHNFSTFGNFKSEKPDDTIIRQRKIIEKLEKELKGCALQDPHSLPVRVADDRALAFERRDGFSYHFVLVDWKKDDQGMAQQHLHLAFKQSNASIYVYDHGPSSGKHFAVGDRIVDIDGKLFSKAVDVRDQILWSRHNKVSSCTFFRGCFQACNSSKDQGIKPKSAVFHFP</sequence>
<name>A0A183EG92_9BILA</name>